<feature type="compositionally biased region" description="Low complexity" evidence="1">
    <location>
        <begin position="326"/>
        <end position="335"/>
    </location>
</feature>
<proteinExistence type="predicted"/>
<evidence type="ECO:0000256" key="1">
    <source>
        <dbReference type="SAM" id="MobiDB-lite"/>
    </source>
</evidence>
<dbReference type="Proteomes" id="UP000826195">
    <property type="component" value="Unassembled WGS sequence"/>
</dbReference>
<evidence type="ECO:0000313" key="3">
    <source>
        <dbReference type="Proteomes" id="UP000826195"/>
    </source>
</evidence>
<accession>A0AAV7I7R8</accession>
<feature type="region of interest" description="Disordered" evidence="1">
    <location>
        <begin position="311"/>
        <end position="335"/>
    </location>
</feature>
<evidence type="ECO:0000313" key="2">
    <source>
        <dbReference type="EMBL" id="KAH0546758.1"/>
    </source>
</evidence>
<reference evidence="2 3" key="1">
    <citation type="journal article" date="2021" name="J. Hered.">
        <title>A chromosome-level genome assembly of the parasitoid wasp, Cotesia glomerata (Hymenoptera: Braconidae).</title>
        <authorList>
            <person name="Pinto B.J."/>
            <person name="Weis J.J."/>
            <person name="Gamble T."/>
            <person name="Ode P.J."/>
            <person name="Paul R."/>
            <person name="Zaspel J.M."/>
        </authorList>
    </citation>
    <scope>NUCLEOTIDE SEQUENCE [LARGE SCALE GENOMIC DNA]</scope>
    <source>
        <strain evidence="2">CgM1</strain>
    </source>
</reference>
<protein>
    <submittedName>
        <fullName evidence="2">Uncharacterized protein</fullName>
    </submittedName>
</protein>
<dbReference type="EMBL" id="JAHXZJ010002237">
    <property type="protein sequence ID" value="KAH0546758.1"/>
    <property type="molecule type" value="Genomic_DNA"/>
</dbReference>
<feature type="region of interest" description="Disordered" evidence="1">
    <location>
        <begin position="1"/>
        <end position="45"/>
    </location>
</feature>
<gene>
    <name evidence="2" type="ORF">KQX54_014731</name>
</gene>
<dbReference type="AlphaFoldDB" id="A0AAV7I7R8"/>
<comment type="caution">
    <text evidence="2">The sequence shown here is derived from an EMBL/GenBank/DDBJ whole genome shotgun (WGS) entry which is preliminary data.</text>
</comment>
<sequence length="380" mass="43665">SDGDLDIDDPRRDYEGVVNSNQSSDDEPSDSNEPRSGTSFNSQLPATGIPVANNIRVNSNTRLYHILNDDSDGRVILSIYEKKRKLIPKARNRLTRFVIKFERDKAVENLEPRGQLLNFMISSTKFIFWSNEIAKTFPGERAATYYTPYESVDDYEINASGKLWHHYNYIKSKLKESGLLVNLRAPVDPLPLDVNIVEQLNTLRTKVEPWCTVLELWQRTFEARKNFLIKERPTVVEYLNAYECLRIQKAIDLRQLEKSRDFLITKLRNIKISNVNDNGLLHIVTTLNSDVQDTVIFYLLPYLIAGGLTSRKRKRKSTTNENSDATVNSNNVVNPTVEVEAQQASGKKRKPRVAFQERRDTFILQLENVLDLEEIVNATN</sequence>
<organism evidence="2 3">
    <name type="scientific">Cotesia glomerata</name>
    <name type="common">Lepidopteran parasitic wasp</name>
    <name type="synonym">Apanteles glomeratus</name>
    <dbReference type="NCBI Taxonomy" id="32391"/>
    <lineage>
        <taxon>Eukaryota</taxon>
        <taxon>Metazoa</taxon>
        <taxon>Ecdysozoa</taxon>
        <taxon>Arthropoda</taxon>
        <taxon>Hexapoda</taxon>
        <taxon>Insecta</taxon>
        <taxon>Pterygota</taxon>
        <taxon>Neoptera</taxon>
        <taxon>Endopterygota</taxon>
        <taxon>Hymenoptera</taxon>
        <taxon>Apocrita</taxon>
        <taxon>Ichneumonoidea</taxon>
        <taxon>Braconidae</taxon>
        <taxon>Microgastrinae</taxon>
        <taxon>Cotesia</taxon>
    </lineage>
</organism>
<feature type="non-terminal residue" evidence="2">
    <location>
        <position position="1"/>
    </location>
</feature>
<keyword evidence="3" id="KW-1185">Reference proteome</keyword>
<name>A0AAV7I7R8_COTGL</name>